<comment type="caution">
    <text evidence="1">The sequence shown here is derived from an EMBL/GenBank/DDBJ whole genome shotgun (WGS) entry which is preliminary data.</text>
</comment>
<sequence length="109" mass="11516">MASENGCLLFSLAGELPTTADGFHVRERESVPTSSSSEYMSLLRSFSFNSWSRFSASSTKACYLAATASALFITSAATSASRVCLSRSSLRAASSVERSDLRGLSPSQG</sequence>
<name>A0ABU6S8A0_9FABA</name>
<protein>
    <submittedName>
        <fullName evidence="1">Uncharacterized protein</fullName>
    </submittedName>
</protein>
<dbReference type="Proteomes" id="UP001341840">
    <property type="component" value="Unassembled WGS sequence"/>
</dbReference>
<proteinExistence type="predicted"/>
<feature type="non-terminal residue" evidence="1">
    <location>
        <position position="109"/>
    </location>
</feature>
<keyword evidence="2" id="KW-1185">Reference proteome</keyword>
<evidence type="ECO:0000313" key="1">
    <source>
        <dbReference type="EMBL" id="MED6132260.1"/>
    </source>
</evidence>
<evidence type="ECO:0000313" key="2">
    <source>
        <dbReference type="Proteomes" id="UP001341840"/>
    </source>
</evidence>
<reference evidence="1 2" key="1">
    <citation type="journal article" date="2023" name="Plants (Basel)">
        <title>Bridging the Gap: Combining Genomics and Transcriptomics Approaches to Understand Stylosanthes scabra, an Orphan Legume from the Brazilian Caatinga.</title>
        <authorList>
            <person name="Ferreira-Neto J.R.C."/>
            <person name="da Silva M.D."/>
            <person name="Binneck E."/>
            <person name="de Melo N.F."/>
            <person name="da Silva R.H."/>
            <person name="de Melo A.L.T.M."/>
            <person name="Pandolfi V."/>
            <person name="Bustamante F.O."/>
            <person name="Brasileiro-Vidal A.C."/>
            <person name="Benko-Iseppon A.M."/>
        </authorList>
    </citation>
    <scope>NUCLEOTIDE SEQUENCE [LARGE SCALE GENOMIC DNA]</scope>
    <source>
        <tissue evidence="1">Leaves</tissue>
    </source>
</reference>
<accession>A0ABU6S8A0</accession>
<gene>
    <name evidence="1" type="ORF">PIB30_017527</name>
</gene>
<dbReference type="EMBL" id="JASCZI010060466">
    <property type="protein sequence ID" value="MED6132260.1"/>
    <property type="molecule type" value="Genomic_DNA"/>
</dbReference>
<organism evidence="1 2">
    <name type="scientific">Stylosanthes scabra</name>
    <dbReference type="NCBI Taxonomy" id="79078"/>
    <lineage>
        <taxon>Eukaryota</taxon>
        <taxon>Viridiplantae</taxon>
        <taxon>Streptophyta</taxon>
        <taxon>Embryophyta</taxon>
        <taxon>Tracheophyta</taxon>
        <taxon>Spermatophyta</taxon>
        <taxon>Magnoliopsida</taxon>
        <taxon>eudicotyledons</taxon>
        <taxon>Gunneridae</taxon>
        <taxon>Pentapetalae</taxon>
        <taxon>rosids</taxon>
        <taxon>fabids</taxon>
        <taxon>Fabales</taxon>
        <taxon>Fabaceae</taxon>
        <taxon>Papilionoideae</taxon>
        <taxon>50 kb inversion clade</taxon>
        <taxon>dalbergioids sensu lato</taxon>
        <taxon>Dalbergieae</taxon>
        <taxon>Pterocarpus clade</taxon>
        <taxon>Stylosanthes</taxon>
    </lineage>
</organism>